<dbReference type="Proteomes" id="UP001163835">
    <property type="component" value="Unassembled WGS sequence"/>
</dbReference>
<evidence type="ECO:0000313" key="1">
    <source>
        <dbReference type="EMBL" id="KAJ3814893.1"/>
    </source>
</evidence>
<reference evidence="1" key="1">
    <citation type="submission" date="2022-09" db="EMBL/GenBank/DDBJ databases">
        <title>A Global Phylogenomic Analysis of the Shiitake Genus Lentinula.</title>
        <authorList>
            <consortium name="DOE Joint Genome Institute"/>
            <person name="Sierra-Patev S."/>
            <person name="Min B."/>
            <person name="Naranjo-Ortiz M."/>
            <person name="Looney B."/>
            <person name="Konkel Z."/>
            <person name="Slot J.C."/>
            <person name="Sakamoto Y."/>
            <person name="Steenwyk J.L."/>
            <person name="Rokas A."/>
            <person name="Carro J."/>
            <person name="Camarero S."/>
            <person name="Ferreira P."/>
            <person name="Molpeceres G."/>
            <person name="Ruiz-Duenas F.J."/>
            <person name="Serrano A."/>
            <person name="Henrissat B."/>
            <person name="Drula E."/>
            <person name="Hughes K.W."/>
            <person name="Mata J.L."/>
            <person name="Ishikawa N.K."/>
            <person name="Vargas-Isla R."/>
            <person name="Ushijima S."/>
            <person name="Smith C.A."/>
            <person name="Ahrendt S."/>
            <person name="Andreopoulos W."/>
            <person name="He G."/>
            <person name="Labutti K."/>
            <person name="Lipzen A."/>
            <person name="Ng V."/>
            <person name="Riley R."/>
            <person name="Sandor L."/>
            <person name="Barry K."/>
            <person name="Martinez A.T."/>
            <person name="Xiao Y."/>
            <person name="Gibbons J.G."/>
            <person name="Terashima K."/>
            <person name="Grigoriev I.V."/>
            <person name="Hibbett D.S."/>
        </authorList>
    </citation>
    <scope>NUCLEOTIDE SEQUENCE</scope>
    <source>
        <strain evidence="1">TMI1499</strain>
    </source>
</reference>
<dbReference type="EMBL" id="MU794958">
    <property type="protein sequence ID" value="KAJ3814893.1"/>
    <property type="molecule type" value="Genomic_DNA"/>
</dbReference>
<proteinExistence type="predicted"/>
<name>A0ACC1UDK3_9AGAR</name>
<accession>A0ACC1UDK3</accession>
<keyword evidence="2" id="KW-1185">Reference proteome</keyword>
<gene>
    <name evidence="1" type="ORF">F5876DRAFT_31826</name>
</gene>
<evidence type="ECO:0000313" key="2">
    <source>
        <dbReference type="Proteomes" id="UP001163835"/>
    </source>
</evidence>
<sequence length="140" mass="15133">MTRTARATYPRAALKDRSQSRSGMDKSLKKDGAGRGNWGKLGEVEYDDEYDEESYEAETENLDASETGSEGTIFIATFSLPNSRACVRSASSTLELKRSVSDQKEVEAARAFRKRALSGTVDLSSIARTSVAVSGSPPKA</sequence>
<organism evidence="1 2">
    <name type="scientific">Lentinula aff. lateritia</name>
    <dbReference type="NCBI Taxonomy" id="2804960"/>
    <lineage>
        <taxon>Eukaryota</taxon>
        <taxon>Fungi</taxon>
        <taxon>Dikarya</taxon>
        <taxon>Basidiomycota</taxon>
        <taxon>Agaricomycotina</taxon>
        <taxon>Agaricomycetes</taxon>
        <taxon>Agaricomycetidae</taxon>
        <taxon>Agaricales</taxon>
        <taxon>Marasmiineae</taxon>
        <taxon>Omphalotaceae</taxon>
        <taxon>Lentinula</taxon>
    </lineage>
</organism>
<protein>
    <submittedName>
        <fullName evidence="1">Uncharacterized protein</fullName>
    </submittedName>
</protein>
<comment type="caution">
    <text evidence="1">The sequence shown here is derived from an EMBL/GenBank/DDBJ whole genome shotgun (WGS) entry which is preliminary data.</text>
</comment>